<dbReference type="Proteomes" id="UP000604475">
    <property type="component" value="Unassembled WGS sequence"/>
</dbReference>
<evidence type="ECO:0000256" key="1">
    <source>
        <dbReference type="SAM" id="MobiDB-lite"/>
    </source>
</evidence>
<proteinExistence type="predicted"/>
<feature type="non-terminal residue" evidence="2">
    <location>
        <position position="61"/>
    </location>
</feature>
<organism evidence="2 3">
    <name type="scientific">Frankia nepalensis</name>
    <dbReference type="NCBI Taxonomy" id="1836974"/>
    <lineage>
        <taxon>Bacteria</taxon>
        <taxon>Bacillati</taxon>
        <taxon>Actinomycetota</taxon>
        <taxon>Actinomycetes</taxon>
        <taxon>Frankiales</taxon>
        <taxon>Frankiaceae</taxon>
        <taxon>Frankia</taxon>
    </lineage>
</organism>
<name>A0A937UQY0_9ACTN</name>
<sequence>MIATMVTAATLYLADVLPEAKDVLPENVDPDISDLPKSSPGPSGPPPRRETGVARSGACGV</sequence>
<keyword evidence="3" id="KW-1185">Reference proteome</keyword>
<feature type="region of interest" description="Disordered" evidence="1">
    <location>
        <begin position="25"/>
        <end position="61"/>
    </location>
</feature>
<gene>
    <name evidence="2" type="ORF">I7412_26900</name>
</gene>
<reference evidence="2" key="1">
    <citation type="submission" date="2020-12" db="EMBL/GenBank/DDBJ databases">
        <title>Genomic characterization of non-nitrogen-fixing Frankia strains.</title>
        <authorList>
            <person name="Carlos-Shanley C."/>
            <person name="Guerra T."/>
            <person name="Hahn D."/>
        </authorList>
    </citation>
    <scope>NUCLEOTIDE SEQUENCE</scope>
    <source>
        <strain evidence="2">CN6</strain>
    </source>
</reference>
<protein>
    <submittedName>
        <fullName evidence="2">Uncharacterized protein</fullName>
    </submittedName>
</protein>
<comment type="caution">
    <text evidence="2">The sequence shown here is derived from an EMBL/GenBank/DDBJ whole genome shotgun (WGS) entry which is preliminary data.</text>
</comment>
<evidence type="ECO:0000313" key="3">
    <source>
        <dbReference type="Proteomes" id="UP000604475"/>
    </source>
</evidence>
<accession>A0A937UQY0</accession>
<dbReference type="EMBL" id="JAEACQ010000253">
    <property type="protein sequence ID" value="MBL7630722.1"/>
    <property type="molecule type" value="Genomic_DNA"/>
</dbReference>
<dbReference type="AlphaFoldDB" id="A0A937UQY0"/>
<dbReference type="RefSeq" id="WP_203007278.1">
    <property type="nucleotide sequence ID" value="NZ_JADWYU010000165.1"/>
</dbReference>
<evidence type="ECO:0000313" key="2">
    <source>
        <dbReference type="EMBL" id="MBL7630722.1"/>
    </source>
</evidence>